<reference evidence="1 2" key="1">
    <citation type="submission" date="2020-08" db="EMBL/GenBank/DDBJ databases">
        <title>Clostridia isolated from Swiss meat.</title>
        <authorList>
            <person name="Wambui J."/>
            <person name="Stevens M.J.A."/>
            <person name="Stephan R."/>
        </authorList>
    </citation>
    <scope>NUCLEOTIDE SEQUENCE [LARGE SCALE GENOMIC DNA]</scope>
    <source>
        <strain evidence="1 2">CM001</strain>
    </source>
</reference>
<protein>
    <submittedName>
        <fullName evidence="1">Uncharacterized protein</fullName>
    </submittedName>
</protein>
<dbReference type="Proteomes" id="UP000585258">
    <property type="component" value="Unassembled WGS sequence"/>
</dbReference>
<dbReference type="RefSeq" id="WP_185165166.1">
    <property type="nucleotide sequence ID" value="NZ_JACKWY010000010.1"/>
</dbReference>
<comment type="caution">
    <text evidence="1">The sequence shown here is derived from an EMBL/GenBank/DDBJ whole genome shotgun (WGS) entry which is preliminary data.</text>
</comment>
<proteinExistence type="predicted"/>
<accession>A0A7X0SGQ4</accession>
<dbReference type="EMBL" id="JACKWY010000010">
    <property type="protein sequence ID" value="MBB6716048.1"/>
    <property type="molecule type" value="Genomic_DNA"/>
</dbReference>
<gene>
    <name evidence="1" type="ORF">H7E68_15185</name>
</gene>
<evidence type="ECO:0000313" key="2">
    <source>
        <dbReference type="Proteomes" id="UP000585258"/>
    </source>
</evidence>
<organism evidence="1 2">
    <name type="scientific">Clostridium gasigenes</name>
    <dbReference type="NCBI Taxonomy" id="94869"/>
    <lineage>
        <taxon>Bacteria</taxon>
        <taxon>Bacillati</taxon>
        <taxon>Bacillota</taxon>
        <taxon>Clostridia</taxon>
        <taxon>Eubacteriales</taxon>
        <taxon>Clostridiaceae</taxon>
        <taxon>Clostridium</taxon>
    </lineage>
</organism>
<evidence type="ECO:0000313" key="1">
    <source>
        <dbReference type="EMBL" id="MBB6716048.1"/>
    </source>
</evidence>
<name>A0A7X0SGQ4_9CLOT</name>
<sequence>MDKSIEILCAVTCTYENKKLAIICPVGKIIDSLENFNPEYLANRFSGDVNKAYSIDSLVEIEQMIAPIVNRFGKIPDRSYATIAGIRNVETGEDMPHLKNKIDELYNIEQELEDCGYNTYGVFYIEHNIEEFTDENDIPFSEDRALMKVSCADYNLEGLINEVRENYISDIPTSTIPILFNECFIDQEYYNILGKDRILNMKDINNFFSNVQEGSLYIPFARKDIYDTLSLANGEKIKLNSINTGEMEFDKNNEYGISVDLIDNKYIFNQVEYVFHENNKKYSISILEESEDLTNKIIYIIEKFKK</sequence>
<dbReference type="AlphaFoldDB" id="A0A7X0SGQ4"/>